<evidence type="ECO:0000313" key="2">
    <source>
        <dbReference type="Proteomes" id="UP000179642"/>
    </source>
</evidence>
<gene>
    <name evidence="1" type="ORF">BIV23_37155</name>
</gene>
<dbReference type="Proteomes" id="UP000179642">
    <property type="component" value="Unassembled WGS sequence"/>
</dbReference>
<organism evidence="1 2">
    <name type="scientific">Streptomyces monashensis</name>
    <dbReference type="NCBI Taxonomy" id="1678012"/>
    <lineage>
        <taxon>Bacteria</taxon>
        <taxon>Bacillati</taxon>
        <taxon>Actinomycetota</taxon>
        <taxon>Actinomycetes</taxon>
        <taxon>Kitasatosporales</taxon>
        <taxon>Streptomycetaceae</taxon>
        <taxon>Streptomyces</taxon>
    </lineage>
</organism>
<name>A0A1S2PJL5_9ACTN</name>
<dbReference type="OrthoDB" id="2988406at2"/>
<comment type="caution">
    <text evidence="1">The sequence shown here is derived from an EMBL/GenBank/DDBJ whole genome shotgun (WGS) entry which is preliminary data.</text>
</comment>
<sequence>MPASSPVFLDTPKLLDDPLMRHDPAGPTWSQTLPVSVNDTYGDPFIPEQVDNTIVKLRELRWHRAPIAIFTKAGPDAAVLDKLRSVADVSQVVVFYSLTALDEGGISFDDRVVMIRELRQIFPNTLVFTRPIIRGLNDDPKTLQKFVDVAAEHTGLLVLGGLHDPYKKKKIQRPVEELLVEYCDAAGVKCFHKTSCAGAYIHGMECWVHDLSAPRNLDAVSAMGYEFDIIDDSLVLQQGTTGDINFLRMLCRSDVYIEELKSNYNLLTVPAGDHKLEATSSWFAWSENIETCLDCSYCIIKQIEYLKKMRVRIGVHPTRLPSVVSQHGRRIDLSQFRKTKLRDNPGESRHVYEHVRVAKPCFTHRYPSPEQA</sequence>
<proteinExistence type="predicted"/>
<accession>A0A1S2PJL5</accession>
<keyword evidence="2" id="KW-1185">Reference proteome</keyword>
<protein>
    <submittedName>
        <fullName evidence="1">Uncharacterized protein</fullName>
    </submittedName>
</protein>
<evidence type="ECO:0000313" key="1">
    <source>
        <dbReference type="EMBL" id="OIJ93585.1"/>
    </source>
</evidence>
<dbReference type="EMBL" id="MLYO01000073">
    <property type="protein sequence ID" value="OIJ93585.1"/>
    <property type="molecule type" value="Genomic_DNA"/>
</dbReference>
<dbReference type="AlphaFoldDB" id="A0A1S2PJL5"/>
<reference evidence="1 2" key="1">
    <citation type="submission" date="2016-10" db="EMBL/GenBank/DDBJ databases">
        <title>Genome sequence of Streptomyces sp. MUSC 1.</title>
        <authorList>
            <person name="Lee L.-H."/>
            <person name="Ser H.-L."/>
            <person name="Law J.W.-F."/>
        </authorList>
    </citation>
    <scope>NUCLEOTIDE SEQUENCE [LARGE SCALE GENOMIC DNA]</scope>
    <source>
        <strain evidence="1 2">MUSC 1</strain>
    </source>
</reference>
<dbReference type="RefSeq" id="WP_071385390.1">
    <property type="nucleotide sequence ID" value="NZ_MLYO01000073.1"/>
</dbReference>